<name>A0ABX2I9V4_BLAHA</name>
<dbReference type="Gene3D" id="3.30.565.10">
    <property type="entry name" value="Histidine kinase-like ATPase, C-terminal domain"/>
    <property type="match status" value="1"/>
</dbReference>
<keyword evidence="2" id="KW-0067">ATP-binding</keyword>
<evidence type="ECO:0000313" key="3">
    <source>
        <dbReference type="Proteomes" id="UP000822142"/>
    </source>
</evidence>
<gene>
    <name evidence="2" type="ORF">G5A70_14170</name>
</gene>
<dbReference type="InterPro" id="IPR036890">
    <property type="entry name" value="HATPase_C_sf"/>
</dbReference>
<feature type="domain" description="Sensor histidine kinase NatK-like C-terminal" evidence="1">
    <location>
        <begin position="19"/>
        <end position="79"/>
    </location>
</feature>
<dbReference type="EMBL" id="JAAITA010000029">
    <property type="protein sequence ID" value="NSJ87287.1"/>
    <property type="molecule type" value="Genomic_DNA"/>
</dbReference>
<dbReference type="GO" id="GO:0005524">
    <property type="term" value="F:ATP binding"/>
    <property type="evidence" value="ECO:0007669"/>
    <property type="project" value="UniProtKB-KW"/>
</dbReference>
<evidence type="ECO:0000259" key="1">
    <source>
        <dbReference type="Pfam" id="PF14501"/>
    </source>
</evidence>
<proteinExistence type="predicted"/>
<reference evidence="2 3" key="1">
    <citation type="journal article" date="2020" name="Cell Host Microbe">
        <title>Functional and Genomic Variation between Human-Derived Isolates of Lachnospiraceae Reveals Inter- and Intra-Species Diversity.</title>
        <authorList>
            <person name="Sorbara M.T."/>
            <person name="Littmann E.R."/>
            <person name="Fontana E."/>
            <person name="Moody T.U."/>
            <person name="Kohout C.E."/>
            <person name="Gjonbalaj M."/>
            <person name="Eaton V."/>
            <person name="Seok R."/>
            <person name="Leiner I.M."/>
            <person name="Pamer E.G."/>
        </authorList>
    </citation>
    <scope>NUCLEOTIDE SEQUENCE [LARGE SCALE GENOMIC DNA]</scope>
    <source>
        <strain evidence="2 3">MSK.15.26</strain>
    </source>
</reference>
<keyword evidence="3" id="KW-1185">Reference proteome</keyword>
<accession>A0ABX2I9V4</accession>
<keyword evidence="2" id="KW-0547">Nucleotide-binding</keyword>
<evidence type="ECO:0000313" key="2">
    <source>
        <dbReference type="EMBL" id="NSJ87287.1"/>
    </source>
</evidence>
<protein>
    <submittedName>
        <fullName evidence="2">ATP-binding protein</fullName>
    </submittedName>
</protein>
<dbReference type="Proteomes" id="UP000822142">
    <property type="component" value="Unassembled WGS sequence"/>
</dbReference>
<comment type="caution">
    <text evidence="2">The sequence shown here is derived from an EMBL/GenBank/DDBJ whole genome shotgun (WGS) entry which is preliminary data.</text>
</comment>
<dbReference type="InterPro" id="IPR032834">
    <property type="entry name" value="NatK-like_C"/>
</dbReference>
<organism evidence="2 3">
    <name type="scientific">Blautia hansenii</name>
    <name type="common">Ruminococcus hansenii</name>
    <dbReference type="NCBI Taxonomy" id="1322"/>
    <lineage>
        <taxon>Bacteria</taxon>
        <taxon>Bacillati</taxon>
        <taxon>Bacillota</taxon>
        <taxon>Clostridia</taxon>
        <taxon>Lachnospirales</taxon>
        <taxon>Lachnospiraceae</taxon>
        <taxon>Blautia</taxon>
    </lineage>
</organism>
<dbReference type="Pfam" id="PF14501">
    <property type="entry name" value="HATPase_c_5"/>
    <property type="match status" value="1"/>
</dbReference>
<sequence>MGAVCKFDQCYFYENHAEKSKEFLVIEIVNTVGKSKEKNKRNGHQGLGLENVKEALKKYEGTCTIEQEDGEFRVILLIPDAREEEKA</sequence>